<protein>
    <submittedName>
        <fullName evidence="1">Uncharacterized protein</fullName>
    </submittedName>
</protein>
<reference evidence="1 2" key="1">
    <citation type="submission" date="2023-10" db="EMBL/GenBank/DDBJ databases">
        <title>Genomes of two closely related lineages of the louse Polyplax serrata with different host specificities.</title>
        <authorList>
            <person name="Martinu J."/>
            <person name="Tarabai H."/>
            <person name="Stefka J."/>
            <person name="Hypsa V."/>
        </authorList>
    </citation>
    <scope>NUCLEOTIDE SEQUENCE [LARGE SCALE GENOMIC DNA]</scope>
    <source>
        <strain evidence="1">HR10_N</strain>
    </source>
</reference>
<accession>A0AAN8S8L3</accession>
<organism evidence="1 2">
    <name type="scientific">Polyplax serrata</name>
    <name type="common">Common mouse louse</name>
    <dbReference type="NCBI Taxonomy" id="468196"/>
    <lineage>
        <taxon>Eukaryota</taxon>
        <taxon>Metazoa</taxon>
        <taxon>Ecdysozoa</taxon>
        <taxon>Arthropoda</taxon>
        <taxon>Hexapoda</taxon>
        <taxon>Insecta</taxon>
        <taxon>Pterygota</taxon>
        <taxon>Neoptera</taxon>
        <taxon>Paraneoptera</taxon>
        <taxon>Psocodea</taxon>
        <taxon>Troctomorpha</taxon>
        <taxon>Phthiraptera</taxon>
        <taxon>Anoplura</taxon>
        <taxon>Polyplacidae</taxon>
        <taxon>Polyplax</taxon>
    </lineage>
</organism>
<gene>
    <name evidence="1" type="ORF">RUM43_005275</name>
</gene>
<sequence length="159" mass="17351">MGWFCEGPKGTHYCPDALLSDAIGNSAGVRAQCRKLEETKNISSDSSAGNRGNPLTRCLKLLDTTTDRLHHEDIIDSSFLVTMIAQGYLTTGTVPRAKPLSYWEPNVCERSKYSFKKISGAHGGPSFEPLGISVASAVDTVKAVDELWVKVRYQVSDGR</sequence>
<comment type="caution">
    <text evidence="1">The sequence shown here is derived from an EMBL/GenBank/DDBJ whole genome shotgun (WGS) entry which is preliminary data.</text>
</comment>
<dbReference type="AlphaFoldDB" id="A0AAN8S8L3"/>
<name>A0AAN8S8L3_POLSC</name>
<evidence type="ECO:0000313" key="2">
    <source>
        <dbReference type="Proteomes" id="UP001372834"/>
    </source>
</evidence>
<evidence type="ECO:0000313" key="1">
    <source>
        <dbReference type="EMBL" id="KAK6624984.1"/>
    </source>
</evidence>
<dbReference type="EMBL" id="JAWJWE010000037">
    <property type="protein sequence ID" value="KAK6624984.1"/>
    <property type="molecule type" value="Genomic_DNA"/>
</dbReference>
<dbReference type="Proteomes" id="UP001372834">
    <property type="component" value="Unassembled WGS sequence"/>
</dbReference>
<proteinExistence type="predicted"/>